<feature type="compositionally biased region" description="Basic and acidic residues" evidence="2">
    <location>
        <begin position="142"/>
        <end position="164"/>
    </location>
</feature>
<gene>
    <name evidence="4" type="ORF">AYO21_09008</name>
</gene>
<keyword evidence="1" id="KW-0175">Coiled coil</keyword>
<keyword evidence="5" id="KW-1185">Reference proteome</keyword>
<feature type="region of interest" description="Disordered" evidence="2">
    <location>
        <begin position="121"/>
        <end position="164"/>
    </location>
</feature>
<dbReference type="OrthoDB" id="2133190at2759"/>
<protein>
    <recommendedName>
        <fullName evidence="3">BHLH domain-containing protein</fullName>
    </recommendedName>
</protein>
<comment type="caution">
    <text evidence="4">The sequence shown here is derived from an EMBL/GenBank/DDBJ whole genome shotgun (WGS) entry which is preliminary data.</text>
</comment>
<name>A0A177EXS2_9EURO</name>
<dbReference type="Gene3D" id="4.10.280.10">
    <property type="entry name" value="Helix-loop-helix DNA-binding domain"/>
    <property type="match status" value="1"/>
</dbReference>
<evidence type="ECO:0000256" key="1">
    <source>
        <dbReference type="SAM" id="Coils"/>
    </source>
</evidence>
<dbReference type="Proteomes" id="UP000077002">
    <property type="component" value="Unassembled WGS sequence"/>
</dbReference>
<feature type="domain" description="BHLH" evidence="3">
    <location>
        <begin position="152"/>
        <end position="221"/>
    </location>
</feature>
<dbReference type="EMBL" id="LVKK01000083">
    <property type="protein sequence ID" value="OAG36835.1"/>
    <property type="molecule type" value="Genomic_DNA"/>
</dbReference>
<dbReference type="InterPro" id="IPR011598">
    <property type="entry name" value="bHLH_dom"/>
</dbReference>
<sequence>MSYNHSEGVPATGWHPQASHHHPPYLATACENTSLFILPNTASNLVPVDVSEYPYKRTGLPLQGAQQSRADLLAGRICLPVSSPEYGDGDHFTWLAQQSSLHDNSSDTTPAHMALARQIHQDGTSPDPCGQTEASYGSRTNAQERNRSSTSDKRQAHSITERRYRDKVNNKLKELYCTLREAKYQLQSQIEASECIIISEPFNGMKKSDVINDAITYIQESEVNFRHMAEEIQSLRSQIRHLEDHGDSLTRINS</sequence>
<evidence type="ECO:0000259" key="3">
    <source>
        <dbReference type="PROSITE" id="PS50888"/>
    </source>
</evidence>
<dbReference type="RefSeq" id="XP_022508787.1">
    <property type="nucleotide sequence ID" value="XM_022658947.1"/>
</dbReference>
<evidence type="ECO:0000313" key="4">
    <source>
        <dbReference type="EMBL" id="OAG36835.1"/>
    </source>
</evidence>
<proteinExistence type="predicted"/>
<dbReference type="PROSITE" id="PS50888">
    <property type="entry name" value="BHLH"/>
    <property type="match status" value="1"/>
</dbReference>
<dbReference type="AlphaFoldDB" id="A0A177EXS2"/>
<dbReference type="InterPro" id="IPR036638">
    <property type="entry name" value="HLH_DNA-bd_sf"/>
</dbReference>
<dbReference type="GeneID" id="34604147"/>
<dbReference type="SUPFAM" id="SSF47459">
    <property type="entry name" value="HLH, helix-loop-helix DNA-binding domain"/>
    <property type="match status" value="1"/>
</dbReference>
<organism evidence="4 5">
    <name type="scientific">Fonsecaea monophora</name>
    <dbReference type="NCBI Taxonomy" id="254056"/>
    <lineage>
        <taxon>Eukaryota</taxon>
        <taxon>Fungi</taxon>
        <taxon>Dikarya</taxon>
        <taxon>Ascomycota</taxon>
        <taxon>Pezizomycotina</taxon>
        <taxon>Eurotiomycetes</taxon>
        <taxon>Chaetothyriomycetidae</taxon>
        <taxon>Chaetothyriales</taxon>
        <taxon>Herpotrichiellaceae</taxon>
        <taxon>Fonsecaea</taxon>
    </lineage>
</organism>
<dbReference type="GO" id="GO:0046983">
    <property type="term" value="F:protein dimerization activity"/>
    <property type="evidence" value="ECO:0007669"/>
    <property type="project" value="InterPro"/>
</dbReference>
<feature type="coiled-coil region" evidence="1">
    <location>
        <begin position="218"/>
        <end position="245"/>
    </location>
</feature>
<evidence type="ECO:0000313" key="5">
    <source>
        <dbReference type="Proteomes" id="UP000077002"/>
    </source>
</evidence>
<feature type="compositionally biased region" description="Polar residues" evidence="2">
    <location>
        <begin position="132"/>
        <end position="141"/>
    </location>
</feature>
<evidence type="ECO:0000256" key="2">
    <source>
        <dbReference type="SAM" id="MobiDB-lite"/>
    </source>
</evidence>
<reference evidence="4 5" key="1">
    <citation type="submission" date="2016-03" db="EMBL/GenBank/DDBJ databases">
        <title>Draft genome sequence of the Fonsecaea monophora CBS 269.37.</title>
        <authorList>
            <person name="Bombassaro A."/>
            <person name="Vinicius W.A."/>
            <person name="De Hoog S."/>
            <person name="Sun J."/>
            <person name="Souza E.M."/>
            <person name="Raittz R.T."/>
            <person name="Costa F."/>
            <person name="Leao A.C."/>
            <person name="Tadra-Sfeir M.Z."/>
            <person name="Baura V."/>
            <person name="Balsanelli E."/>
            <person name="Pedrosa F.O."/>
            <person name="Moreno L.F."/>
            <person name="Steffens M.B."/>
            <person name="Xi L."/>
            <person name="Bocca A.L."/>
            <person name="Felipe M.S."/>
            <person name="Teixeira M."/>
            <person name="Telles Filho F.Q."/>
            <person name="Azevedo C.M."/>
            <person name="Gomes R."/>
            <person name="Vicente V.A."/>
        </authorList>
    </citation>
    <scope>NUCLEOTIDE SEQUENCE [LARGE SCALE GENOMIC DNA]</scope>
    <source>
        <strain evidence="4 5">CBS 269.37</strain>
    </source>
</reference>
<accession>A0A177EXS2</accession>